<feature type="transmembrane region" description="Helical" evidence="1">
    <location>
        <begin position="199"/>
        <end position="222"/>
    </location>
</feature>
<evidence type="ECO:0000256" key="1">
    <source>
        <dbReference type="SAM" id="Phobius"/>
    </source>
</evidence>
<dbReference type="EMBL" id="JAEHNR010000026">
    <property type="protein sequence ID" value="MBL1071677.1"/>
    <property type="molecule type" value="Genomic_DNA"/>
</dbReference>
<keyword evidence="4" id="KW-1185">Reference proteome</keyword>
<dbReference type="InterPro" id="IPR036890">
    <property type="entry name" value="HATPase_C_sf"/>
</dbReference>
<comment type="caution">
    <text evidence="3">The sequence shown here is derived from an EMBL/GenBank/DDBJ whole genome shotgun (WGS) entry which is preliminary data.</text>
</comment>
<feature type="transmembrane region" description="Helical" evidence="1">
    <location>
        <begin position="97"/>
        <end position="120"/>
    </location>
</feature>
<dbReference type="Gene3D" id="3.30.565.10">
    <property type="entry name" value="Histidine kinase-like ATPase, C-terminal domain"/>
    <property type="match status" value="1"/>
</dbReference>
<feature type="transmembrane region" description="Helical" evidence="1">
    <location>
        <begin position="140"/>
        <end position="159"/>
    </location>
</feature>
<dbReference type="Pfam" id="PF14501">
    <property type="entry name" value="HATPase_c_5"/>
    <property type="match status" value="1"/>
</dbReference>
<reference evidence="3 4" key="1">
    <citation type="journal article" date="2021" name="Microorganisms">
        <title>Dual Inhibition of Salmonella enterica and Clostridium perfringens by New Probiotic Candidates Isolated from Chicken Intestinal Mucosa.</title>
        <authorList>
            <person name="Lone A."/>
            <person name="Mottawea W."/>
            <person name="Ait Chait Y."/>
            <person name="Hammami R."/>
        </authorList>
    </citation>
    <scope>NUCLEOTIDE SEQUENCE [LARGE SCALE GENOMIC DNA]</scope>
    <source>
        <strain evidence="3 4">A12</strain>
    </source>
</reference>
<evidence type="ECO:0000259" key="2">
    <source>
        <dbReference type="Pfam" id="PF14501"/>
    </source>
</evidence>
<keyword evidence="1" id="KW-0812">Transmembrane</keyword>
<dbReference type="Proteomes" id="UP000640912">
    <property type="component" value="Unassembled WGS sequence"/>
</dbReference>
<keyword evidence="1" id="KW-0472">Membrane</keyword>
<dbReference type="InterPro" id="IPR032834">
    <property type="entry name" value="NatK-like_C"/>
</dbReference>
<gene>
    <name evidence="3" type="ORF">JEM47_04070</name>
</gene>
<feature type="transmembrane region" description="Helical" evidence="1">
    <location>
        <begin position="18"/>
        <end position="40"/>
    </location>
</feature>
<dbReference type="SUPFAM" id="SSF55874">
    <property type="entry name" value="ATPase domain of HSP90 chaperone/DNA topoisomerase II/histidine kinase"/>
    <property type="match status" value="1"/>
</dbReference>
<proteinExistence type="predicted"/>
<dbReference type="RefSeq" id="WP_202017827.1">
    <property type="nucleotide sequence ID" value="NZ_JAEHNR010000026.1"/>
</dbReference>
<sequence length="445" mass="52311">MTEFIDVFRELIKEYPRAVWGFLGYYQALIMTIFIIWFFYKVTGIKVKHFHERIFIAFVFIILFITRVFGIYVVLLSTLVAIVLFTLYYRKIDRIKIVTTIAMGDSLFLIAYFALAVLVYFRVGKDGKINYDHLTFYESILLTIFYLVCVILVKKYVWFLRKQLESQTNKIFLFAVGYAYVSLYFLTLVFLPIKKGVPVMSLLLLVEVAQILLGFYIYYSFVHIQRDLMQKKEQETLKKYAASLEQNQLQLRKFKHDYQNMLTSLKLSAANGDNQELLDKLEHYSNTQINNQDLWRFNDVDNIHNDLIKSIIISKLNEIHQKKIPYHFECKQNIEKLPNVDPFDLVRIIGVTFDNAIEASKNLPNAQVNVMIYQDQPGEFEYEIDNRCRDSDLSVEKMSKAGFTTKKGHKGLGLANVDDIAKKYDQMYIDRSIKDGWFKFTIVVE</sequence>
<dbReference type="PANTHER" id="PTHR40448">
    <property type="entry name" value="TWO-COMPONENT SENSOR HISTIDINE KINASE"/>
    <property type="match status" value="1"/>
</dbReference>
<organism evidence="3 4">
    <name type="scientific">Lactobacillus kitasatonis</name>
    <dbReference type="NCBI Taxonomy" id="237446"/>
    <lineage>
        <taxon>Bacteria</taxon>
        <taxon>Bacillati</taxon>
        <taxon>Bacillota</taxon>
        <taxon>Bacilli</taxon>
        <taxon>Lactobacillales</taxon>
        <taxon>Lactobacillaceae</taxon>
        <taxon>Lactobacillus</taxon>
    </lineage>
</organism>
<feature type="transmembrane region" description="Helical" evidence="1">
    <location>
        <begin position="55"/>
        <end position="85"/>
    </location>
</feature>
<evidence type="ECO:0000313" key="3">
    <source>
        <dbReference type="EMBL" id="MBL1071677.1"/>
    </source>
</evidence>
<feature type="transmembrane region" description="Helical" evidence="1">
    <location>
        <begin position="171"/>
        <end position="193"/>
    </location>
</feature>
<feature type="domain" description="Sensor histidine kinase NatK-like C-terminal" evidence="2">
    <location>
        <begin position="341"/>
        <end position="443"/>
    </location>
</feature>
<accession>A0ABS1LTU1</accession>
<dbReference type="PANTHER" id="PTHR40448:SF1">
    <property type="entry name" value="TWO-COMPONENT SENSOR HISTIDINE KINASE"/>
    <property type="match status" value="1"/>
</dbReference>
<protein>
    <submittedName>
        <fullName evidence="3">GHKL domain-containing protein</fullName>
    </submittedName>
</protein>
<keyword evidence="1" id="KW-1133">Transmembrane helix</keyword>
<name>A0ABS1LTU1_9LACO</name>
<evidence type="ECO:0000313" key="4">
    <source>
        <dbReference type="Proteomes" id="UP000640912"/>
    </source>
</evidence>